<keyword evidence="5" id="KW-0406">Ion transport</keyword>
<feature type="domain" description="Potassium channel" evidence="10">
    <location>
        <begin position="138"/>
        <end position="216"/>
    </location>
</feature>
<feature type="compositionally biased region" description="Low complexity" evidence="8">
    <location>
        <begin position="235"/>
        <end position="254"/>
    </location>
</feature>
<evidence type="ECO:0000256" key="3">
    <source>
        <dbReference type="ARBA" id="ARBA00022692"/>
    </source>
</evidence>
<dbReference type="PANTHER" id="PTHR11537">
    <property type="entry name" value="VOLTAGE-GATED POTASSIUM CHANNEL"/>
    <property type="match status" value="1"/>
</dbReference>
<proteinExistence type="predicted"/>
<protein>
    <submittedName>
        <fullName evidence="11">Voltage-gated potassium channel</fullName>
    </submittedName>
</protein>
<organism evidence="11 12">
    <name type="scientific">Microcella frigidaquae</name>
    <dbReference type="NCBI Taxonomy" id="424758"/>
    <lineage>
        <taxon>Bacteria</taxon>
        <taxon>Bacillati</taxon>
        <taxon>Actinomycetota</taxon>
        <taxon>Actinomycetes</taxon>
        <taxon>Micrococcales</taxon>
        <taxon>Microbacteriaceae</taxon>
        <taxon>Microcella</taxon>
    </lineage>
</organism>
<dbReference type="GO" id="GO:0008076">
    <property type="term" value="C:voltage-gated potassium channel complex"/>
    <property type="evidence" value="ECO:0007669"/>
    <property type="project" value="InterPro"/>
</dbReference>
<dbReference type="AlphaFoldDB" id="A0A840XFJ4"/>
<dbReference type="Pfam" id="PF07885">
    <property type="entry name" value="Ion_trans_2"/>
    <property type="match status" value="1"/>
</dbReference>
<evidence type="ECO:0000256" key="9">
    <source>
        <dbReference type="SAM" id="Phobius"/>
    </source>
</evidence>
<evidence type="ECO:0000256" key="4">
    <source>
        <dbReference type="ARBA" id="ARBA00022989"/>
    </source>
</evidence>
<keyword evidence="6 9" id="KW-0472">Membrane</keyword>
<dbReference type="Proteomes" id="UP000552883">
    <property type="component" value="Unassembled WGS sequence"/>
</dbReference>
<accession>A0A840XFJ4</accession>
<keyword evidence="12" id="KW-1185">Reference proteome</keyword>
<evidence type="ECO:0000313" key="11">
    <source>
        <dbReference type="EMBL" id="MBB5617282.1"/>
    </source>
</evidence>
<evidence type="ECO:0000256" key="8">
    <source>
        <dbReference type="SAM" id="MobiDB-lite"/>
    </source>
</evidence>
<feature type="transmembrane region" description="Helical" evidence="9">
    <location>
        <begin position="27"/>
        <end position="46"/>
    </location>
</feature>
<dbReference type="PANTHER" id="PTHR11537:SF254">
    <property type="entry name" value="POTASSIUM VOLTAGE-GATED CHANNEL PROTEIN SHAB"/>
    <property type="match status" value="1"/>
</dbReference>
<dbReference type="GO" id="GO:0001508">
    <property type="term" value="P:action potential"/>
    <property type="evidence" value="ECO:0007669"/>
    <property type="project" value="TreeGrafter"/>
</dbReference>
<evidence type="ECO:0000256" key="7">
    <source>
        <dbReference type="ARBA" id="ARBA00023303"/>
    </source>
</evidence>
<comment type="subcellular location">
    <subcellularLocation>
        <location evidence="1">Membrane</location>
        <topology evidence="1">Multi-pass membrane protein</topology>
    </subcellularLocation>
</comment>
<comment type="caution">
    <text evidence="11">The sequence shown here is derived from an EMBL/GenBank/DDBJ whole genome shotgun (WGS) entry which is preliminary data.</text>
</comment>
<dbReference type="InterPro" id="IPR013099">
    <property type="entry name" value="K_chnl_dom"/>
</dbReference>
<evidence type="ECO:0000256" key="2">
    <source>
        <dbReference type="ARBA" id="ARBA00022448"/>
    </source>
</evidence>
<feature type="transmembrane region" description="Helical" evidence="9">
    <location>
        <begin position="52"/>
        <end position="74"/>
    </location>
</feature>
<dbReference type="GO" id="GO:0005249">
    <property type="term" value="F:voltage-gated potassium channel activity"/>
    <property type="evidence" value="ECO:0007669"/>
    <property type="project" value="InterPro"/>
</dbReference>
<keyword evidence="7 11" id="KW-0407">Ion channel</keyword>
<sequence length="254" mass="26108">MTATAASPARAALPDARRLAWEARTSTTLAVLGTAFLVAYSVLVLLPELDGALLIVTASVLIATWAVFAVDMVARVVLSDRGRRGHFLLTHPLDVLALFMPLFRALRVVTLLRHIPLFAGGSGTAVRSSVGAHAVIYAAVFVYVIALATLQAERGAEGATITTFGDAVWWSIVTITTVGYGDTYPVTDVGRFLAVLLMGGGLVIVGTTSAIVVSYIGERVAAARVGSGSVGSGSVGHATAGDEPQSPSSASSAS</sequence>
<evidence type="ECO:0000256" key="5">
    <source>
        <dbReference type="ARBA" id="ARBA00023065"/>
    </source>
</evidence>
<keyword evidence="4 9" id="KW-1133">Transmembrane helix</keyword>
<feature type="region of interest" description="Disordered" evidence="8">
    <location>
        <begin position="227"/>
        <end position="254"/>
    </location>
</feature>
<gene>
    <name evidence="11" type="ORF">BJ959_000778</name>
</gene>
<evidence type="ECO:0000259" key="10">
    <source>
        <dbReference type="Pfam" id="PF07885"/>
    </source>
</evidence>
<dbReference type="PRINTS" id="PR00169">
    <property type="entry name" value="KCHANNEL"/>
</dbReference>
<feature type="transmembrane region" description="Helical" evidence="9">
    <location>
        <begin position="135"/>
        <end position="152"/>
    </location>
</feature>
<feature type="transmembrane region" description="Helical" evidence="9">
    <location>
        <begin position="95"/>
        <end position="115"/>
    </location>
</feature>
<dbReference type="SUPFAM" id="SSF81324">
    <property type="entry name" value="Voltage-gated potassium channels"/>
    <property type="match status" value="1"/>
</dbReference>
<dbReference type="OrthoDB" id="9799090at2"/>
<dbReference type="InterPro" id="IPR028325">
    <property type="entry name" value="VG_K_chnl"/>
</dbReference>
<dbReference type="EMBL" id="JACHBS010000001">
    <property type="protein sequence ID" value="MBB5617282.1"/>
    <property type="molecule type" value="Genomic_DNA"/>
</dbReference>
<reference evidence="11 12" key="1">
    <citation type="submission" date="2020-08" db="EMBL/GenBank/DDBJ databases">
        <title>Sequencing the genomes of 1000 actinobacteria strains.</title>
        <authorList>
            <person name="Klenk H.-P."/>
        </authorList>
    </citation>
    <scope>NUCLEOTIDE SEQUENCE [LARGE SCALE GENOMIC DNA]</scope>
    <source>
        <strain evidence="11 12">DSM 23889</strain>
    </source>
</reference>
<evidence type="ECO:0000256" key="1">
    <source>
        <dbReference type="ARBA" id="ARBA00004141"/>
    </source>
</evidence>
<keyword evidence="3 9" id="KW-0812">Transmembrane</keyword>
<name>A0A840XFJ4_9MICO</name>
<evidence type="ECO:0000313" key="12">
    <source>
        <dbReference type="Proteomes" id="UP000552883"/>
    </source>
</evidence>
<dbReference type="Gene3D" id="1.10.287.70">
    <property type="match status" value="1"/>
</dbReference>
<evidence type="ECO:0000256" key="6">
    <source>
        <dbReference type="ARBA" id="ARBA00023136"/>
    </source>
</evidence>
<feature type="transmembrane region" description="Helical" evidence="9">
    <location>
        <begin position="192"/>
        <end position="216"/>
    </location>
</feature>
<keyword evidence="2" id="KW-0813">Transport</keyword>
<feature type="transmembrane region" description="Helical" evidence="9">
    <location>
        <begin position="159"/>
        <end position="180"/>
    </location>
</feature>
<dbReference type="RefSeq" id="WP_153982483.1">
    <property type="nucleotide sequence ID" value="NZ_BAAANZ010000009.1"/>
</dbReference>